<dbReference type="AlphaFoldDB" id="A0AAD9H263"/>
<dbReference type="Proteomes" id="UP001232148">
    <property type="component" value="Unassembled WGS sequence"/>
</dbReference>
<keyword evidence="3" id="KW-1185">Reference proteome</keyword>
<gene>
    <name evidence="2" type="ORF">LX32DRAFT_714235</name>
</gene>
<comment type="caution">
    <text evidence="2">The sequence shown here is derived from an EMBL/GenBank/DDBJ whole genome shotgun (WGS) entry which is preliminary data.</text>
</comment>
<name>A0AAD9H263_9PEZI</name>
<organism evidence="2 3">
    <name type="scientific">Colletotrichum zoysiae</name>
    <dbReference type="NCBI Taxonomy" id="1216348"/>
    <lineage>
        <taxon>Eukaryota</taxon>
        <taxon>Fungi</taxon>
        <taxon>Dikarya</taxon>
        <taxon>Ascomycota</taxon>
        <taxon>Pezizomycotina</taxon>
        <taxon>Sordariomycetes</taxon>
        <taxon>Hypocreomycetidae</taxon>
        <taxon>Glomerellales</taxon>
        <taxon>Glomerellaceae</taxon>
        <taxon>Colletotrichum</taxon>
        <taxon>Colletotrichum graminicola species complex</taxon>
    </lineage>
</organism>
<evidence type="ECO:0000256" key="1">
    <source>
        <dbReference type="SAM" id="MobiDB-lite"/>
    </source>
</evidence>
<proteinExistence type="predicted"/>
<dbReference type="EMBL" id="MU843145">
    <property type="protein sequence ID" value="KAK2021031.1"/>
    <property type="molecule type" value="Genomic_DNA"/>
</dbReference>
<evidence type="ECO:0000313" key="3">
    <source>
        <dbReference type="Proteomes" id="UP001232148"/>
    </source>
</evidence>
<evidence type="ECO:0000313" key="2">
    <source>
        <dbReference type="EMBL" id="KAK2021031.1"/>
    </source>
</evidence>
<feature type="region of interest" description="Disordered" evidence="1">
    <location>
        <begin position="13"/>
        <end position="40"/>
    </location>
</feature>
<protein>
    <submittedName>
        <fullName evidence="2">Uncharacterized protein</fullName>
    </submittedName>
</protein>
<sequence>MAGVILFSPSSHAIPLTNQAPKPGRTLPAQATEGGGEVHLPNAQCMKPVPFVTHERVGSSNFKRLSSSTFTNPCVWAFCHPNQP</sequence>
<reference evidence="2" key="1">
    <citation type="submission" date="2021-06" db="EMBL/GenBank/DDBJ databases">
        <title>Comparative genomics, transcriptomics and evolutionary studies reveal genomic signatures of adaptation to plant cell wall in hemibiotrophic fungi.</title>
        <authorList>
            <consortium name="DOE Joint Genome Institute"/>
            <person name="Baroncelli R."/>
            <person name="Diaz J.F."/>
            <person name="Benocci T."/>
            <person name="Peng M."/>
            <person name="Battaglia E."/>
            <person name="Haridas S."/>
            <person name="Andreopoulos W."/>
            <person name="Labutti K."/>
            <person name="Pangilinan J."/>
            <person name="Floch G.L."/>
            <person name="Makela M.R."/>
            <person name="Henrissat B."/>
            <person name="Grigoriev I.V."/>
            <person name="Crouch J.A."/>
            <person name="De Vries R.P."/>
            <person name="Sukno S.A."/>
            <person name="Thon M.R."/>
        </authorList>
    </citation>
    <scope>NUCLEOTIDE SEQUENCE</scope>
    <source>
        <strain evidence="2">MAFF235873</strain>
    </source>
</reference>
<accession>A0AAD9H263</accession>